<accession>A0ABS2D3F5</accession>
<dbReference type="RefSeq" id="WP_204193630.1">
    <property type="nucleotide sequence ID" value="NZ_JAFEMC010000001.1"/>
</dbReference>
<protein>
    <submittedName>
        <fullName evidence="5">Type IVB secretion system protein IcmH/DotU</fullName>
    </submittedName>
</protein>
<organism evidence="5 6">
    <name type="scientific">Sphingomonas longa</name>
    <dbReference type="NCBI Taxonomy" id="2778730"/>
    <lineage>
        <taxon>Bacteria</taxon>
        <taxon>Pseudomonadati</taxon>
        <taxon>Pseudomonadota</taxon>
        <taxon>Alphaproteobacteria</taxon>
        <taxon>Sphingomonadales</taxon>
        <taxon>Sphingomonadaceae</taxon>
        <taxon>Sphingomonas</taxon>
    </lineage>
</organism>
<keyword evidence="3" id="KW-0812">Transmembrane</keyword>
<dbReference type="InterPro" id="IPR017732">
    <property type="entry name" value="T4/T6SS_DotU"/>
</dbReference>
<proteinExistence type="predicted"/>
<evidence type="ECO:0000313" key="6">
    <source>
        <dbReference type="Proteomes" id="UP000763641"/>
    </source>
</evidence>
<feature type="domain" description="OmpA-like" evidence="4">
    <location>
        <begin position="378"/>
        <end position="499"/>
    </location>
</feature>
<comment type="caution">
    <text evidence="5">The sequence shown here is derived from an EMBL/GenBank/DDBJ whole genome shotgun (WGS) entry which is preliminary data.</text>
</comment>
<feature type="compositionally biased region" description="Low complexity" evidence="2">
    <location>
        <begin position="78"/>
        <end position="98"/>
    </location>
</feature>
<gene>
    <name evidence="5" type="primary">icmH</name>
    <name evidence="5" type="ORF">ILT43_01790</name>
</gene>
<dbReference type="NCBIfam" id="NF038228">
    <property type="entry name" value="IcmH_DotU_IVB"/>
    <property type="match status" value="1"/>
</dbReference>
<evidence type="ECO:0000256" key="1">
    <source>
        <dbReference type="PROSITE-ProRule" id="PRU00473"/>
    </source>
</evidence>
<evidence type="ECO:0000256" key="3">
    <source>
        <dbReference type="SAM" id="Phobius"/>
    </source>
</evidence>
<evidence type="ECO:0000259" key="4">
    <source>
        <dbReference type="PROSITE" id="PS51123"/>
    </source>
</evidence>
<dbReference type="PANTHER" id="PTHR38033:SF1">
    <property type="entry name" value="DOTU FAMILY TYPE IV_VI SECRETION SYSTEM PROTEIN"/>
    <property type="match status" value="1"/>
</dbReference>
<dbReference type="InterPro" id="IPR038522">
    <property type="entry name" value="T4/T6SS_DotU_sf"/>
</dbReference>
<dbReference type="PANTHER" id="PTHR38033">
    <property type="entry name" value="MEMBRANE PROTEIN-RELATED"/>
    <property type="match status" value="1"/>
</dbReference>
<dbReference type="EMBL" id="JAFEMC010000001">
    <property type="protein sequence ID" value="MBM6575088.1"/>
    <property type="molecule type" value="Genomic_DNA"/>
</dbReference>
<keyword evidence="1 3" id="KW-0472">Membrane</keyword>
<dbReference type="SUPFAM" id="SSF103088">
    <property type="entry name" value="OmpA-like"/>
    <property type="match status" value="1"/>
</dbReference>
<feature type="transmembrane region" description="Helical" evidence="3">
    <location>
        <begin position="297"/>
        <end position="319"/>
    </location>
</feature>
<keyword evidence="6" id="KW-1185">Reference proteome</keyword>
<dbReference type="PROSITE" id="PS51123">
    <property type="entry name" value="OMPA_2"/>
    <property type="match status" value="1"/>
</dbReference>
<dbReference type="Gene3D" id="1.25.40.590">
    <property type="entry name" value="Type IV / VI secretion system, DotU"/>
    <property type="match status" value="1"/>
</dbReference>
<dbReference type="InterPro" id="IPR006665">
    <property type="entry name" value="OmpA-like"/>
</dbReference>
<reference evidence="5 6" key="1">
    <citation type="submission" date="2020-12" db="EMBL/GenBank/DDBJ databases">
        <title>Sphingomonas sp.</title>
        <authorList>
            <person name="Kim M.K."/>
        </authorList>
    </citation>
    <scope>NUCLEOTIDE SEQUENCE [LARGE SCALE GENOMIC DNA]</scope>
    <source>
        <strain evidence="5 6">BT552</strain>
    </source>
</reference>
<sequence length="502" mass="52938">MSDKRNDPPPTERTIIRPAGGGNAPNPASPYPSQPAAAQPFPGASAAPPSGGGPPQDRTVMMPAGAVPPVPPPPQAEPPSAYASPAYAPSSSSPSSVGAPARLDFAEAEPDLYGPEPLVAAAGRLIHLASQLRQMPVGPDLGALRQLVIRELDAFGKRAQALGLDPKTAQLAHYILCAFMDDAVMSTPWGANSPWSQHSLLAAYHNDVQGGDRLFQFAERMEADPRREPRLMELLYQCLSLGFEGRAALDPRGQSLLQQRRQRLAAAIGGMRDRPPADLSPQWRGATAATGAYHQRIPLWAIAAGIGVVALLIFSALLFRLSSESAAAVTALDQAVGSAQIVAPAAPPPETATPTFEKIQSILRPDVEADRLAVLREGNDIVLRLNNQGLFESAQAEPSGAWSATFGRLAQAANLTKGPLKIAGHTDDQQIRSLAFPSNLELSEARARAVGQAIARAGLGDASRIASTGLADAQPLASNTTPDGRRQNRRVEIRVANDVAWN</sequence>
<keyword evidence="3" id="KW-1133">Transmembrane helix</keyword>
<feature type="compositionally biased region" description="Pro residues" evidence="2">
    <location>
        <begin position="66"/>
        <end position="77"/>
    </location>
</feature>
<dbReference type="Pfam" id="PF09850">
    <property type="entry name" value="DotU"/>
    <property type="match status" value="1"/>
</dbReference>
<dbReference type="Pfam" id="PF00691">
    <property type="entry name" value="OmpA"/>
    <property type="match status" value="1"/>
</dbReference>
<dbReference type="Proteomes" id="UP000763641">
    <property type="component" value="Unassembled WGS sequence"/>
</dbReference>
<evidence type="ECO:0000256" key="2">
    <source>
        <dbReference type="SAM" id="MobiDB-lite"/>
    </source>
</evidence>
<dbReference type="NCBIfam" id="TIGR03349">
    <property type="entry name" value="IV_VI_DotU"/>
    <property type="match status" value="1"/>
</dbReference>
<name>A0ABS2D3F5_9SPHN</name>
<dbReference type="InterPro" id="IPR036737">
    <property type="entry name" value="OmpA-like_sf"/>
</dbReference>
<feature type="region of interest" description="Disordered" evidence="2">
    <location>
        <begin position="1"/>
        <end position="98"/>
    </location>
</feature>
<dbReference type="CDD" id="cd07185">
    <property type="entry name" value="OmpA_C-like"/>
    <property type="match status" value="1"/>
</dbReference>
<feature type="compositionally biased region" description="Low complexity" evidence="2">
    <location>
        <begin position="34"/>
        <end position="49"/>
    </location>
</feature>
<dbReference type="Gene3D" id="3.30.1330.60">
    <property type="entry name" value="OmpA-like domain"/>
    <property type="match status" value="1"/>
</dbReference>
<evidence type="ECO:0000313" key="5">
    <source>
        <dbReference type="EMBL" id="MBM6575088.1"/>
    </source>
</evidence>